<evidence type="ECO:0000313" key="3">
    <source>
        <dbReference type="EMBL" id="KAK7823774.1"/>
    </source>
</evidence>
<dbReference type="Pfam" id="PF14392">
    <property type="entry name" value="zf-CCHC_4"/>
    <property type="match status" value="1"/>
</dbReference>
<evidence type="ECO:0008006" key="5">
    <source>
        <dbReference type="Google" id="ProtNLM"/>
    </source>
</evidence>
<reference evidence="3 4" key="1">
    <citation type="journal article" date="2018" name="Sci. Data">
        <title>The draft genome sequence of cork oak.</title>
        <authorList>
            <person name="Ramos A.M."/>
            <person name="Usie A."/>
            <person name="Barbosa P."/>
            <person name="Barros P.M."/>
            <person name="Capote T."/>
            <person name="Chaves I."/>
            <person name="Simoes F."/>
            <person name="Abreu I."/>
            <person name="Carrasquinho I."/>
            <person name="Faro C."/>
            <person name="Guimaraes J.B."/>
            <person name="Mendonca D."/>
            <person name="Nobrega F."/>
            <person name="Rodrigues L."/>
            <person name="Saibo N.J.M."/>
            <person name="Varela M.C."/>
            <person name="Egas C."/>
            <person name="Matos J."/>
            <person name="Miguel C.M."/>
            <person name="Oliveira M.M."/>
            <person name="Ricardo C.P."/>
            <person name="Goncalves S."/>
        </authorList>
    </citation>
    <scope>NUCLEOTIDE SEQUENCE [LARGE SCALE GENOMIC DNA]</scope>
    <source>
        <strain evidence="4">cv. HL8</strain>
    </source>
</reference>
<dbReference type="InterPro" id="IPR025836">
    <property type="entry name" value="Zn_knuckle_CX2CX4HX4C"/>
</dbReference>
<protein>
    <recommendedName>
        <fullName evidence="5">DUF4283 domain-containing protein</fullName>
    </recommendedName>
</protein>
<keyword evidence="4" id="KW-1185">Reference proteome</keyword>
<accession>A0AAW0JAE9</accession>
<dbReference type="PANTHER" id="PTHR31286">
    <property type="entry name" value="GLYCINE-RICH CELL WALL STRUCTURAL PROTEIN 1.8-LIKE"/>
    <property type="match status" value="1"/>
</dbReference>
<dbReference type="EMBL" id="PKMF04000622">
    <property type="protein sequence ID" value="KAK7823774.1"/>
    <property type="molecule type" value="Genomic_DNA"/>
</dbReference>
<sequence>MDPDILDRIQRISLTAEEKTDIAVQQSHREKTIEECSLSLFGRLLTDKPYNQRAAKNLFRAVWKLGNDLKIIDVGNGVYQFRFKLESQLRWVADNGLWSFDNHLLVVRRWEKGMLAQNITYPSISLWVQVWGLPFDLLNAEAAKDIGSGLGRVVGVDQMALSSVQARFLRVRVEIPLSQPLRRRGPVVSPEGERSWVEFRYERIDGLCFSCRRLGHETKF</sequence>
<dbReference type="InterPro" id="IPR025558">
    <property type="entry name" value="DUF4283"/>
</dbReference>
<dbReference type="AlphaFoldDB" id="A0AAW0JAE9"/>
<name>A0AAW0JAE9_QUESU</name>
<gene>
    <name evidence="3" type="ORF">CFP56_035078</name>
</gene>
<dbReference type="Proteomes" id="UP000237347">
    <property type="component" value="Unassembled WGS sequence"/>
</dbReference>
<feature type="domain" description="DUF4283" evidence="1">
    <location>
        <begin position="33"/>
        <end position="113"/>
    </location>
</feature>
<feature type="domain" description="Zinc knuckle CX2CX4HX4C" evidence="2">
    <location>
        <begin position="177"/>
        <end position="220"/>
    </location>
</feature>
<dbReference type="PANTHER" id="PTHR31286:SF167">
    <property type="entry name" value="OS09G0268800 PROTEIN"/>
    <property type="match status" value="1"/>
</dbReference>
<evidence type="ECO:0000313" key="4">
    <source>
        <dbReference type="Proteomes" id="UP000237347"/>
    </source>
</evidence>
<evidence type="ECO:0000259" key="2">
    <source>
        <dbReference type="Pfam" id="PF14392"/>
    </source>
</evidence>
<organism evidence="3 4">
    <name type="scientific">Quercus suber</name>
    <name type="common">Cork oak</name>
    <dbReference type="NCBI Taxonomy" id="58331"/>
    <lineage>
        <taxon>Eukaryota</taxon>
        <taxon>Viridiplantae</taxon>
        <taxon>Streptophyta</taxon>
        <taxon>Embryophyta</taxon>
        <taxon>Tracheophyta</taxon>
        <taxon>Spermatophyta</taxon>
        <taxon>Magnoliopsida</taxon>
        <taxon>eudicotyledons</taxon>
        <taxon>Gunneridae</taxon>
        <taxon>Pentapetalae</taxon>
        <taxon>rosids</taxon>
        <taxon>fabids</taxon>
        <taxon>Fagales</taxon>
        <taxon>Fagaceae</taxon>
        <taxon>Quercus</taxon>
    </lineage>
</organism>
<evidence type="ECO:0000259" key="1">
    <source>
        <dbReference type="Pfam" id="PF14111"/>
    </source>
</evidence>
<proteinExistence type="predicted"/>
<comment type="caution">
    <text evidence="3">The sequence shown here is derived from an EMBL/GenBank/DDBJ whole genome shotgun (WGS) entry which is preliminary data.</text>
</comment>
<dbReference type="InterPro" id="IPR040256">
    <property type="entry name" value="At4g02000-like"/>
</dbReference>
<dbReference type="Pfam" id="PF14111">
    <property type="entry name" value="DUF4283"/>
    <property type="match status" value="1"/>
</dbReference>